<proteinExistence type="predicted"/>
<sequence>MLQQHSSLVGTRREYCVEYAVFGIDISIAELTSKLPKGEQLYGIIVDHNGILIYHPKLVLPKTEVHCVRRSACYDASQVHHRAGAGLRVQYGFSDQRVYRLVGLIDSIPTIDLMEVEGNSLAVRNLRTHILEQNCPEEPIVEGDREFYCANLADSPFSVIIVNSANRQSLIYTEKTDTVETVRTPLISYFLSRRDLCRWALDFLPANRRFDGLLSITNCDNDLSMTRSMINSVKTWAESWHNQGSSTLPLKYITSKFDDELFEKDNTSDVQFSIRSDVIIAYRSIFDKYNNRLAVVGVQWRMDYLNDLFMNWTKKNEDWIQCRKVIDCLLVTRSGFVVASSTGRQPAHLASFDPQLFASLDINDMVSTYAFMNITTWVDAQAECIAKRTAPWSSPASSARNPLRVLIDTVMMLISKTFWVDIYYLMISLASAQPSMSGGICRFQRVKPVERMSKALHTTVIHLDELGEKNIVIVKKLVITMAVHRTVKLYKKFGTVEDHPRRRISRSVNTRVRKIVKNRILRDNKRLMRKLASDLSNIPTSIRRIVKHELRFNLHNIRRTHKL</sequence>
<dbReference type="InterPro" id="IPR051173">
    <property type="entry name" value="Ca_channel_alpha-2/delta"/>
</dbReference>
<protein>
    <submittedName>
        <fullName evidence="2">SAC domain-containing protein</fullName>
    </submittedName>
</protein>
<reference evidence="2" key="1">
    <citation type="submission" date="2016-11" db="UniProtKB">
        <authorList>
            <consortium name="WormBaseParasite"/>
        </authorList>
    </citation>
    <scope>IDENTIFICATION</scope>
</reference>
<keyword evidence="1" id="KW-1185">Reference proteome</keyword>
<dbReference type="WBParaSite" id="Hba_15957">
    <property type="protein sequence ID" value="Hba_15957"/>
    <property type="gene ID" value="Hba_15957"/>
</dbReference>
<dbReference type="GO" id="GO:0005891">
    <property type="term" value="C:voltage-gated calcium channel complex"/>
    <property type="evidence" value="ECO:0007669"/>
    <property type="project" value="TreeGrafter"/>
</dbReference>
<name>A0A1I7XE74_HETBA</name>
<dbReference type="PANTHER" id="PTHR10166:SF65">
    <property type="entry name" value="VWFA DOMAIN-CONTAINING PROTEIN"/>
    <property type="match status" value="1"/>
</dbReference>
<dbReference type="GO" id="GO:0005245">
    <property type="term" value="F:voltage-gated calcium channel activity"/>
    <property type="evidence" value="ECO:0007669"/>
    <property type="project" value="TreeGrafter"/>
</dbReference>
<dbReference type="Proteomes" id="UP000095283">
    <property type="component" value="Unplaced"/>
</dbReference>
<evidence type="ECO:0000313" key="2">
    <source>
        <dbReference type="WBParaSite" id="Hba_15957"/>
    </source>
</evidence>
<evidence type="ECO:0000313" key="1">
    <source>
        <dbReference type="Proteomes" id="UP000095283"/>
    </source>
</evidence>
<accession>A0A1I7XE74</accession>
<dbReference type="PANTHER" id="PTHR10166">
    <property type="entry name" value="VOLTAGE-DEPENDENT CALCIUM CHANNEL SUBUNIT ALPHA-2/DELTA-RELATED"/>
    <property type="match status" value="1"/>
</dbReference>
<organism evidence="1 2">
    <name type="scientific">Heterorhabditis bacteriophora</name>
    <name type="common">Entomopathogenic nematode worm</name>
    <dbReference type="NCBI Taxonomy" id="37862"/>
    <lineage>
        <taxon>Eukaryota</taxon>
        <taxon>Metazoa</taxon>
        <taxon>Ecdysozoa</taxon>
        <taxon>Nematoda</taxon>
        <taxon>Chromadorea</taxon>
        <taxon>Rhabditida</taxon>
        <taxon>Rhabditina</taxon>
        <taxon>Rhabditomorpha</taxon>
        <taxon>Strongyloidea</taxon>
        <taxon>Heterorhabditidae</taxon>
        <taxon>Heterorhabditis</taxon>
    </lineage>
</organism>
<dbReference type="AlphaFoldDB" id="A0A1I7XE74"/>